<feature type="transmembrane region" description="Helical" evidence="1">
    <location>
        <begin position="36"/>
        <end position="55"/>
    </location>
</feature>
<accession>Q950S7</accession>
<sequence>MALLVNIIGMFVDWANFMLIFQHISRRLSYFSLFDLLVPILGPLIYIILSCLSWFELNFYSDFNCVGIALSTFLISTHSISKASYSSSSSSNDPFNGKVRPIRSFSNLHIDRFFTNMFNALTDRSGIYCIVNRVTNEIYYVGQYINLSDRLYEQLVARRANSPLHQAIHMRGLSVLTVFILEYTSGKALLARERYFINLLNPLFNVGSSGTNPSVAIDIYLEGKFIYSASSINLAATLLGISSSTIRSYLASGKLSACG</sequence>
<dbReference type="EMBL" id="AF404303">
    <property type="protein sequence ID" value="AAK84231.1"/>
    <property type="molecule type" value="Genomic_DNA"/>
</dbReference>
<keyword evidence="3" id="KW-0496">Mitochondrion</keyword>
<name>Q950S7_SPIPN</name>
<gene>
    <name evidence="3" type="primary">orf259</name>
</gene>
<keyword evidence="1" id="KW-0812">Transmembrane</keyword>
<dbReference type="InterPro" id="IPR000305">
    <property type="entry name" value="GIY-YIG_endonuc"/>
</dbReference>
<keyword evidence="1" id="KW-0472">Membrane</keyword>
<evidence type="ECO:0000259" key="2">
    <source>
        <dbReference type="PROSITE" id="PS50164"/>
    </source>
</evidence>
<protein>
    <submittedName>
        <fullName evidence="3">Orf259</fullName>
    </submittedName>
</protein>
<reference evidence="3" key="2">
    <citation type="journal article" date="2002" name="Mol. Biol. Evol.">
        <title>Hyaloraphidium curvatum: a linear mitochondrial genome, tRNA editing, and an evolutionary link to lower fungi.</title>
        <authorList>
            <person name="Forget L."/>
            <person name="Ustinova J."/>
            <person name="Wang Z."/>
            <person name="Huss V.A."/>
            <person name="Franz Lang B."/>
        </authorList>
    </citation>
    <scope>NUCLEOTIDE SEQUENCE</scope>
</reference>
<keyword evidence="1" id="KW-1133">Transmembrane helix</keyword>
<dbReference type="AlphaFoldDB" id="Q950S7"/>
<dbReference type="SUPFAM" id="SSF82771">
    <property type="entry name" value="GIY-YIG endonuclease"/>
    <property type="match status" value="1"/>
</dbReference>
<feature type="domain" description="GIY-YIG" evidence="2">
    <location>
        <begin position="123"/>
        <end position="206"/>
    </location>
</feature>
<dbReference type="InterPro" id="IPR035901">
    <property type="entry name" value="GIY-YIG_endonuc_sf"/>
</dbReference>
<dbReference type="SMART" id="SM00465">
    <property type="entry name" value="GIYc"/>
    <property type="match status" value="1"/>
</dbReference>
<evidence type="ECO:0000256" key="1">
    <source>
        <dbReference type="SAM" id="Phobius"/>
    </source>
</evidence>
<dbReference type="Gene3D" id="3.40.1440.10">
    <property type="entry name" value="GIY-YIG endonuclease"/>
    <property type="match status" value="1"/>
</dbReference>
<dbReference type="RefSeq" id="NP_150302.1">
    <property type="nucleotide sequence ID" value="NC_003052.1"/>
</dbReference>
<proteinExistence type="predicted"/>
<dbReference type="PROSITE" id="PS50164">
    <property type="entry name" value="GIY_YIG"/>
    <property type="match status" value="1"/>
</dbReference>
<dbReference type="Pfam" id="PF01541">
    <property type="entry name" value="GIY-YIG"/>
    <property type="match status" value="1"/>
</dbReference>
<geneLocation type="mitochondrion" evidence="3"/>
<reference evidence="3" key="1">
    <citation type="submission" date="2001-07" db="EMBL/GenBank/DDBJ databases">
        <authorList>
            <person name="Lang F.B.F."/>
        </authorList>
    </citation>
    <scope>NUCLEOTIDE SEQUENCE</scope>
</reference>
<feature type="transmembrane region" description="Helical" evidence="1">
    <location>
        <begin position="6"/>
        <end position="24"/>
    </location>
</feature>
<dbReference type="GeneID" id="809618"/>
<organism evidence="3">
    <name type="scientific">Spizellomyces punctatus</name>
    <dbReference type="NCBI Taxonomy" id="109760"/>
    <lineage>
        <taxon>Eukaryota</taxon>
        <taxon>Fungi</taxon>
        <taxon>Fungi incertae sedis</taxon>
        <taxon>Chytridiomycota</taxon>
        <taxon>Chytridiomycota incertae sedis</taxon>
        <taxon>Chytridiomycetes</taxon>
        <taxon>Spizellomycetales</taxon>
        <taxon>Spizellomycetaceae</taxon>
        <taxon>Spizellomyces</taxon>
    </lineage>
</organism>
<dbReference type="CDD" id="cd10445">
    <property type="entry name" value="GIY-YIG_bI1_like"/>
    <property type="match status" value="1"/>
</dbReference>
<evidence type="ECO:0000313" key="3">
    <source>
        <dbReference type="EMBL" id="AAK84231.1"/>
    </source>
</evidence>